<dbReference type="PANTHER" id="PTHR41710:SF2">
    <property type="entry name" value="GLYCOSYL TRANSFERASE FAMILY 39_83 DOMAIN-CONTAINING PROTEIN"/>
    <property type="match status" value="1"/>
</dbReference>
<protein>
    <submittedName>
        <fullName evidence="3">TIGR03663 family protein</fullName>
    </submittedName>
</protein>
<feature type="transmembrane region" description="Helical" evidence="1">
    <location>
        <begin position="246"/>
        <end position="266"/>
    </location>
</feature>
<keyword evidence="1" id="KW-0812">Transmembrane</keyword>
<feature type="transmembrane region" description="Helical" evidence="1">
    <location>
        <begin position="425"/>
        <end position="444"/>
    </location>
</feature>
<evidence type="ECO:0000256" key="1">
    <source>
        <dbReference type="SAM" id="Phobius"/>
    </source>
</evidence>
<feature type="transmembrane region" description="Helical" evidence="1">
    <location>
        <begin position="185"/>
        <end position="205"/>
    </location>
</feature>
<feature type="transmembrane region" description="Helical" evidence="1">
    <location>
        <begin position="385"/>
        <end position="404"/>
    </location>
</feature>
<dbReference type="NCBIfam" id="TIGR03663">
    <property type="entry name" value="flippase activity-associated protein Agl23"/>
    <property type="match status" value="1"/>
</dbReference>
<dbReference type="KEGG" id="harc:HARCEL1_06415"/>
<keyword evidence="1" id="KW-1133">Transmembrane helix</keyword>
<dbReference type="InterPro" id="IPR038731">
    <property type="entry name" value="RgtA/B/C-like"/>
</dbReference>
<feature type="transmembrane region" description="Helical" evidence="1">
    <location>
        <begin position="327"/>
        <end position="344"/>
    </location>
</feature>
<evidence type="ECO:0000313" key="3">
    <source>
        <dbReference type="EMBL" id="AWB27360.1"/>
    </source>
</evidence>
<dbReference type="EMBL" id="CP028858">
    <property type="protein sequence ID" value="AWB27360.1"/>
    <property type="molecule type" value="Genomic_DNA"/>
</dbReference>
<feature type="transmembrane region" description="Helical" evidence="1">
    <location>
        <begin position="356"/>
        <end position="373"/>
    </location>
</feature>
<dbReference type="Pfam" id="PF13231">
    <property type="entry name" value="PMT_2"/>
    <property type="match status" value="1"/>
</dbReference>
<dbReference type="GeneID" id="36512124"/>
<feature type="domain" description="Glycosyltransferase RgtA/B/C/D-like" evidence="2">
    <location>
        <begin position="72"/>
        <end position="204"/>
    </location>
</feature>
<reference evidence="3 4" key="1">
    <citation type="submission" date="2018-04" db="EMBL/GenBank/DDBJ databases">
        <title>Halococcoides cellulosivorans gen. nov., sp. nov., an extremely halophilic cellulose-utilizing haloarchaeon from hypersaline lakes.</title>
        <authorList>
            <person name="Sorokin D.Y."/>
            <person name="Toshchakov S.V."/>
            <person name="Samarov N.I."/>
            <person name="Korzhenkov A."/>
            <person name="Kublanov I.V."/>
        </authorList>
    </citation>
    <scope>NUCLEOTIDE SEQUENCE [LARGE SCALE GENOMIC DNA]</scope>
    <source>
        <strain evidence="3 4">HArcel1</strain>
    </source>
</reference>
<organism evidence="3 4">
    <name type="scientific">Halococcoides cellulosivorans</name>
    <dbReference type="NCBI Taxonomy" id="1679096"/>
    <lineage>
        <taxon>Archaea</taxon>
        <taxon>Methanobacteriati</taxon>
        <taxon>Methanobacteriota</taxon>
        <taxon>Stenosarchaea group</taxon>
        <taxon>Halobacteria</taxon>
        <taxon>Halobacteriales</taxon>
        <taxon>Haloarculaceae</taxon>
        <taxon>Halococcoides</taxon>
    </lineage>
</organism>
<dbReference type="PIRSF" id="PIRSF030218">
    <property type="entry name" value="Mannosyltr_MA4085_prd"/>
    <property type="match status" value="1"/>
</dbReference>
<dbReference type="RefSeq" id="WP_108381729.1">
    <property type="nucleotide sequence ID" value="NZ_CP028858.1"/>
</dbReference>
<dbReference type="InterPro" id="IPR019962">
    <property type="entry name" value="CHP03663"/>
</dbReference>
<dbReference type="InterPro" id="IPR016950">
    <property type="entry name" value="Manno-Trfase_MA4085_prd"/>
</dbReference>
<sequence>MDTPPGWDWLPDRIRDRPVLSVIVLIALLAVTVRLIALGFRVFYYDEAWFGYWVLRFMENGSWSYRPILHGPFYVRVNPLVFDLFGVSDATARLVPALMGGLLPVAAWLYREHLSDGELVALAALLAANPVLFYYSRFMRKDLPLAALIFVAVGLVVRTMDTRDPRYLYGAGLSLGVAASTKESFLLWIITIVGGLVFVADTRMLEAGRSWWVSRTVRSTLWPAAAGTAHTSDDAGEGRLADLDFWFHHGVVAAVLAVAMIVFFYAPRAGPGQEIGLWAALTGEFLTLPAVLWAATGQAFLDAIDYWVLGGIQEHAYLPYLVDTFKTMLTGATVVTVFGAIGALIDRYREPSRPIVTFYAFCAGAATLGYPLANNLPVPWSTVHAIVPLAVPAAVGIAATGRAIRALDERRATADDQSVTRSVATVGLAFVLVGAAVWMGAIVVQTSYVAPHDSAHGETGHEIVYYAQPPGELRTVTDAIDRVASADRAGPDVLFVGSSLQMDESRVDLPPATGAWHARMPLPWYTEQSNADLASVRSVSAVGDTPPPIVITTTSLQNDLRGRLGEDYRGTHHDLDEAGDRSVVVFVHDSIRRPA</sequence>
<evidence type="ECO:0000313" key="4">
    <source>
        <dbReference type="Proteomes" id="UP000244727"/>
    </source>
</evidence>
<dbReference type="Proteomes" id="UP000244727">
    <property type="component" value="Chromosome"/>
</dbReference>
<feature type="transmembrane region" description="Helical" evidence="1">
    <location>
        <begin position="119"/>
        <end position="137"/>
    </location>
</feature>
<proteinExistence type="predicted"/>
<accession>A0A2R4X0N6</accession>
<dbReference type="AlphaFoldDB" id="A0A2R4X0N6"/>
<name>A0A2R4X0N6_9EURY</name>
<keyword evidence="1" id="KW-0472">Membrane</keyword>
<feature type="transmembrane region" description="Helical" evidence="1">
    <location>
        <begin position="143"/>
        <end position="160"/>
    </location>
</feature>
<evidence type="ECO:0000259" key="2">
    <source>
        <dbReference type="Pfam" id="PF13231"/>
    </source>
</evidence>
<dbReference type="PANTHER" id="PTHR41710">
    <property type="entry name" value="GLYCOSYL TRANSFERASE, FAMILY 39"/>
    <property type="match status" value="1"/>
</dbReference>
<keyword evidence="4" id="KW-1185">Reference proteome</keyword>
<feature type="transmembrane region" description="Helical" evidence="1">
    <location>
        <begin position="19"/>
        <end position="44"/>
    </location>
</feature>
<gene>
    <name evidence="3" type="ORF">HARCEL1_06415</name>
</gene>
<feature type="transmembrane region" description="Helical" evidence="1">
    <location>
        <begin position="278"/>
        <end position="301"/>
    </location>
</feature>